<keyword evidence="1" id="KW-0812">Transmembrane</keyword>
<reference evidence="2 3" key="1">
    <citation type="submission" date="2021-10" db="EMBL/GenBank/DDBJ databases">
        <title>Anaerobic single-cell dispensing facilitates the cultivation of human gut bacteria.</title>
        <authorList>
            <person name="Afrizal A."/>
        </authorList>
    </citation>
    <scope>NUCLEOTIDE SEQUENCE [LARGE SCALE GENOMIC DNA]</scope>
    <source>
        <strain evidence="2 3">CLA-AA-H217</strain>
    </source>
</reference>
<evidence type="ECO:0000256" key="1">
    <source>
        <dbReference type="SAM" id="Phobius"/>
    </source>
</evidence>
<organism evidence="2 3">
    <name type="scientific">Blautia fusiformis</name>
    <dbReference type="NCBI Taxonomy" id="2881264"/>
    <lineage>
        <taxon>Bacteria</taxon>
        <taxon>Bacillati</taxon>
        <taxon>Bacillota</taxon>
        <taxon>Clostridia</taxon>
        <taxon>Lachnospirales</taxon>
        <taxon>Lachnospiraceae</taxon>
        <taxon>Blautia</taxon>
    </lineage>
</organism>
<protein>
    <submittedName>
        <fullName evidence="2">FeoB-associated Cys-rich membrane protein</fullName>
    </submittedName>
</protein>
<keyword evidence="1" id="KW-1133">Transmembrane helix</keyword>
<sequence>MIRNAGDRGCKYLVFCAIISLKKYGSFFTKVFIRGWQQFPGCTAKERVTDMSMIADIIVLALVIAYGVFVISYLYSRKKQGLSCVGCAGNTRTGGCGGSCSGHCSGCSGCSGMHK</sequence>
<gene>
    <name evidence="2" type="ORF">LKD40_05890</name>
</gene>
<dbReference type="Proteomes" id="UP001198612">
    <property type="component" value="Unassembled WGS sequence"/>
</dbReference>
<dbReference type="AlphaFoldDB" id="A0AAW4W1I2"/>
<dbReference type="RefSeq" id="WP_227588540.1">
    <property type="nucleotide sequence ID" value="NZ_JAJEQQ010000006.1"/>
</dbReference>
<comment type="caution">
    <text evidence="2">The sequence shown here is derived from an EMBL/GenBank/DDBJ whole genome shotgun (WGS) entry which is preliminary data.</text>
</comment>
<accession>A0AAW4W1I2</accession>
<keyword evidence="3" id="KW-1185">Reference proteome</keyword>
<proteinExistence type="predicted"/>
<evidence type="ECO:0000313" key="2">
    <source>
        <dbReference type="EMBL" id="MCC2227328.1"/>
    </source>
</evidence>
<feature type="transmembrane region" description="Helical" evidence="1">
    <location>
        <begin position="53"/>
        <end position="75"/>
    </location>
</feature>
<feature type="transmembrane region" description="Helical" evidence="1">
    <location>
        <begin position="12"/>
        <end position="33"/>
    </location>
</feature>
<dbReference type="EMBL" id="JAJEQQ010000006">
    <property type="protein sequence ID" value="MCC2227328.1"/>
    <property type="molecule type" value="Genomic_DNA"/>
</dbReference>
<evidence type="ECO:0000313" key="3">
    <source>
        <dbReference type="Proteomes" id="UP001198612"/>
    </source>
</evidence>
<keyword evidence="1" id="KW-0472">Membrane</keyword>
<name>A0AAW4W1I2_9FIRM</name>